<protein>
    <submittedName>
        <fullName evidence="1">Uncharacterized protein</fullName>
    </submittedName>
</protein>
<name>A0A564YB60_HYMDI</name>
<accession>A0A564YB60</accession>
<organism evidence="1 2">
    <name type="scientific">Hymenolepis diminuta</name>
    <name type="common">Rat tapeworm</name>
    <dbReference type="NCBI Taxonomy" id="6216"/>
    <lineage>
        <taxon>Eukaryota</taxon>
        <taxon>Metazoa</taxon>
        <taxon>Spiralia</taxon>
        <taxon>Lophotrochozoa</taxon>
        <taxon>Platyhelminthes</taxon>
        <taxon>Cestoda</taxon>
        <taxon>Eucestoda</taxon>
        <taxon>Cyclophyllidea</taxon>
        <taxon>Hymenolepididae</taxon>
        <taxon>Hymenolepis</taxon>
    </lineage>
</organism>
<dbReference type="AlphaFoldDB" id="A0A564YB60"/>
<dbReference type="Proteomes" id="UP000321570">
    <property type="component" value="Unassembled WGS sequence"/>
</dbReference>
<reference evidence="1 2" key="1">
    <citation type="submission" date="2019-07" db="EMBL/GenBank/DDBJ databases">
        <authorList>
            <person name="Jastrzebski P J."/>
            <person name="Paukszto L."/>
            <person name="Jastrzebski P J."/>
        </authorList>
    </citation>
    <scope>NUCLEOTIDE SEQUENCE [LARGE SCALE GENOMIC DNA]</scope>
    <source>
        <strain evidence="1 2">WMS-il1</strain>
    </source>
</reference>
<sequence>MYQIGYWTQRDRLQITQPIKRKRKVPKKPLTSVVLRVTTVPDTPFVIPKKYDAYGNPLKTPDAWDGYC</sequence>
<proteinExistence type="predicted"/>
<evidence type="ECO:0000313" key="2">
    <source>
        <dbReference type="Proteomes" id="UP000321570"/>
    </source>
</evidence>
<keyword evidence="2" id="KW-1185">Reference proteome</keyword>
<dbReference type="EMBL" id="CABIJS010000122">
    <property type="protein sequence ID" value="VUZ43803.1"/>
    <property type="molecule type" value="Genomic_DNA"/>
</dbReference>
<gene>
    <name evidence="1" type="ORF">WMSIL1_LOCUS4326</name>
</gene>
<evidence type="ECO:0000313" key="1">
    <source>
        <dbReference type="EMBL" id="VUZ43803.1"/>
    </source>
</evidence>
<feature type="non-terminal residue" evidence="1">
    <location>
        <position position="68"/>
    </location>
</feature>